<dbReference type="Gene3D" id="3.30.1360.120">
    <property type="entry name" value="Probable tRNA modification gtpase trme, domain 1"/>
    <property type="match status" value="1"/>
</dbReference>
<evidence type="ECO:0000256" key="6">
    <source>
        <dbReference type="ARBA" id="ARBA00022801"/>
    </source>
</evidence>
<dbReference type="InterPro" id="IPR027266">
    <property type="entry name" value="TrmE/GcvT-like"/>
</dbReference>
<dbReference type="NCBIfam" id="NF003661">
    <property type="entry name" value="PRK05291.1-3"/>
    <property type="match status" value="1"/>
</dbReference>
<comment type="subunit">
    <text evidence="10">Homodimer. Heterotetramer of two MnmE and two MnmG subunits.</text>
</comment>
<feature type="binding site" evidence="10">
    <location>
        <position position="247"/>
    </location>
    <ligand>
        <name>K(+)</name>
        <dbReference type="ChEBI" id="CHEBI:29103"/>
    </ligand>
</feature>
<dbReference type="NCBIfam" id="TIGR00450">
    <property type="entry name" value="mnmE_trmE_thdF"/>
    <property type="match status" value="1"/>
</dbReference>
<evidence type="ECO:0000256" key="7">
    <source>
        <dbReference type="ARBA" id="ARBA00022842"/>
    </source>
</evidence>
<dbReference type="InterPro" id="IPR027417">
    <property type="entry name" value="P-loop_NTPase"/>
</dbReference>
<feature type="binding site" evidence="10">
    <location>
        <begin position="228"/>
        <end position="233"/>
    </location>
    <ligand>
        <name>GTP</name>
        <dbReference type="ChEBI" id="CHEBI:37565"/>
    </ligand>
</feature>
<evidence type="ECO:0000256" key="9">
    <source>
        <dbReference type="ARBA" id="ARBA00023134"/>
    </source>
</evidence>
<keyword evidence="8 10" id="KW-0630">Potassium</keyword>
<comment type="caution">
    <text evidence="10">Lacks conserved residue(s) required for the propagation of feature annotation.</text>
</comment>
<comment type="caution">
    <text evidence="13">The sequence shown here is derived from an EMBL/GenBank/DDBJ whole genome shotgun (WGS) entry which is preliminary data.</text>
</comment>
<organism evidence="13">
    <name type="scientific">candidate division WOR-3 bacterium</name>
    <dbReference type="NCBI Taxonomy" id="2052148"/>
    <lineage>
        <taxon>Bacteria</taxon>
        <taxon>Bacteria division WOR-3</taxon>
    </lineage>
</organism>
<dbReference type="EC" id="3.6.-.-" evidence="10"/>
<dbReference type="PROSITE" id="PS51709">
    <property type="entry name" value="G_TRME"/>
    <property type="match status" value="1"/>
</dbReference>
<keyword evidence="3 10" id="KW-0819">tRNA processing</keyword>
<dbReference type="PANTHER" id="PTHR42714:SF2">
    <property type="entry name" value="TRNA MODIFICATION GTPASE GTPBP3, MITOCHONDRIAL"/>
    <property type="match status" value="1"/>
</dbReference>
<feature type="domain" description="TrmE-type G" evidence="12">
    <location>
        <begin position="218"/>
        <end position="371"/>
    </location>
</feature>
<evidence type="ECO:0000256" key="11">
    <source>
        <dbReference type="RuleBase" id="RU003313"/>
    </source>
</evidence>
<comment type="cofactor">
    <cofactor evidence="10">
        <name>K(+)</name>
        <dbReference type="ChEBI" id="CHEBI:29103"/>
    </cofactor>
    <text evidence="10">Binds 1 potassium ion per subunit.</text>
</comment>
<evidence type="ECO:0000256" key="1">
    <source>
        <dbReference type="ARBA" id="ARBA00011043"/>
    </source>
</evidence>
<evidence type="ECO:0000256" key="10">
    <source>
        <dbReference type="HAMAP-Rule" id="MF_00379"/>
    </source>
</evidence>
<dbReference type="NCBIfam" id="TIGR00231">
    <property type="entry name" value="small_GTP"/>
    <property type="match status" value="1"/>
</dbReference>
<feature type="binding site" evidence="10">
    <location>
        <begin position="272"/>
        <end position="275"/>
    </location>
    <ligand>
        <name>GTP</name>
        <dbReference type="ChEBI" id="CHEBI:37565"/>
    </ligand>
</feature>
<dbReference type="GO" id="GO:0005829">
    <property type="term" value="C:cytosol"/>
    <property type="evidence" value="ECO:0007669"/>
    <property type="project" value="TreeGrafter"/>
</dbReference>
<proteinExistence type="inferred from homology"/>
<dbReference type="InterPro" id="IPR006073">
    <property type="entry name" value="GTP-bd"/>
</dbReference>
<dbReference type="InterPro" id="IPR018948">
    <property type="entry name" value="GTP-bd_TrmE_N"/>
</dbReference>
<keyword evidence="5 10" id="KW-0547">Nucleotide-binding</keyword>
<dbReference type="GO" id="GO:0030488">
    <property type="term" value="P:tRNA methylation"/>
    <property type="evidence" value="ECO:0007669"/>
    <property type="project" value="TreeGrafter"/>
</dbReference>
<evidence type="ECO:0000256" key="4">
    <source>
        <dbReference type="ARBA" id="ARBA00022723"/>
    </source>
</evidence>
<dbReference type="EMBL" id="DTHG01000022">
    <property type="protein sequence ID" value="HGW91259.1"/>
    <property type="molecule type" value="Genomic_DNA"/>
</dbReference>
<feature type="binding site" evidence="10">
    <location>
        <position position="249"/>
    </location>
    <ligand>
        <name>K(+)</name>
        <dbReference type="ChEBI" id="CHEBI:29103"/>
    </ligand>
</feature>
<dbReference type="PANTHER" id="PTHR42714">
    <property type="entry name" value="TRNA MODIFICATION GTPASE GTPBP3"/>
    <property type="match status" value="1"/>
</dbReference>
<dbReference type="GO" id="GO:0005525">
    <property type="term" value="F:GTP binding"/>
    <property type="evidence" value="ECO:0007669"/>
    <property type="project" value="UniProtKB-UniRule"/>
</dbReference>
<dbReference type="Pfam" id="PF01926">
    <property type="entry name" value="MMR_HSR1"/>
    <property type="match status" value="1"/>
</dbReference>
<keyword evidence="7 10" id="KW-0460">Magnesium</keyword>
<dbReference type="CDD" id="cd04164">
    <property type="entry name" value="trmE"/>
    <property type="match status" value="1"/>
</dbReference>
<dbReference type="GO" id="GO:0046872">
    <property type="term" value="F:metal ion binding"/>
    <property type="evidence" value="ECO:0007669"/>
    <property type="project" value="UniProtKB-KW"/>
</dbReference>
<feature type="binding site" evidence="10">
    <location>
        <position position="232"/>
    </location>
    <ligand>
        <name>Mg(2+)</name>
        <dbReference type="ChEBI" id="CHEBI:18420"/>
    </ligand>
</feature>
<comment type="subcellular location">
    <subcellularLocation>
        <location evidence="10">Cytoplasm</location>
    </subcellularLocation>
</comment>
<feature type="binding site" evidence="10">
    <location>
        <position position="252"/>
    </location>
    <ligand>
        <name>K(+)</name>
        <dbReference type="ChEBI" id="CHEBI:29103"/>
    </ligand>
</feature>
<dbReference type="InterPro" id="IPR005225">
    <property type="entry name" value="Small_GTP-bd"/>
</dbReference>
<dbReference type="FunFam" id="3.40.50.300:FF:001376">
    <property type="entry name" value="tRNA modification GTPase MnmE"/>
    <property type="match status" value="1"/>
</dbReference>
<feature type="binding site" evidence="10">
    <location>
        <position position="122"/>
    </location>
    <ligand>
        <name>(6S)-5-formyl-5,6,7,8-tetrahydrofolate</name>
        <dbReference type="ChEBI" id="CHEBI:57457"/>
    </ligand>
</feature>
<keyword evidence="4 10" id="KW-0479">Metal-binding</keyword>
<evidence type="ECO:0000313" key="13">
    <source>
        <dbReference type="EMBL" id="HGW91259.1"/>
    </source>
</evidence>
<dbReference type="Gene3D" id="1.20.120.430">
    <property type="entry name" value="tRNA modification GTPase MnmE domain 2"/>
    <property type="match status" value="1"/>
</dbReference>
<reference evidence="13" key="1">
    <citation type="journal article" date="2020" name="mSystems">
        <title>Genome- and Community-Level Interaction Insights into Carbon Utilization and Element Cycling Functions of Hydrothermarchaeota in Hydrothermal Sediment.</title>
        <authorList>
            <person name="Zhou Z."/>
            <person name="Liu Y."/>
            <person name="Xu W."/>
            <person name="Pan J."/>
            <person name="Luo Z.H."/>
            <person name="Li M."/>
        </authorList>
    </citation>
    <scope>NUCLEOTIDE SEQUENCE [LARGE SCALE GENOMIC DNA]</scope>
    <source>
        <strain evidence="13">SpSt-780</strain>
    </source>
</reference>
<evidence type="ECO:0000256" key="3">
    <source>
        <dbReference type="ARBA" id="ARBA00022694"/>
    </source>
</evidence>
<keyword evidence="9 10" id="KW-0342">GTP-binding</keyword>
<dbReference type="CDD" id="cd14858">
    <property type="entry name" value="TrmE_N"/>
    <property type="match status" value="1"/>
</dbReference>
<gene>
    <name evidence="10 13" type="primary">mnmE</name>
    <name evidence="10" type="synonym">trmE</name>
    <name evidence="13" type="ORF">ENV67_01795</name>
</gene>
<comment type="similarity">
    <text evidence="1 10 11">Belongs to the TRAFAC class TrmE-Era-EngA-EngB-Septin-like GTPase superfamily. TrmE GTPase family.</text>
</comment>
<feature type="binding site" evidence="10">
    <location>
        <position position="83"/>
    </location>
    <ligand>
        <name>(6S)-5-formyl-5,6,7,8-tetrahydrofolate</name>
        <dbReference type="ChEBI" id="CHEBI:57457"/>
    </ligand>
</feature>
<evidence type="ECO:0000259" key="12">
    <source>
        <dbReference type="PROSITE" id="PS51709"/>
    </source>
</evidence>
<name>A0A7C4U7B8_UNCW3</name>
<dbReference type="GO" id="GO:0003924">
    <property type="term" value="F:GTPase activity"/>
    <property type="evidence" value="ECO:0007669"/>
    <property type="project" value="UniProtKB-UniRule"/>
</dbReference>
<dbReference type="AlphaFoldDB" id="A0A7C4U7B8"/>
<keyword evidence="6 10" id="KW-0378">Hydrolase</keyword>
<keyword evidence="2 10" id="KW-0963">Cytoplasm</keyword>
<feature type="binding site" evidence="10">
    <location>
        <begin position="247"/>
        <end position="253"/>
    </location>
    <ligand>
        <name>GTP</name>
        <dbReference type="ChEBI" id="CHEBI:37565"/>
    </ligand>
</feature>
<dbReference type="SUPFAM" id="SSF116878">
    <property type="entry name" value="TrmE connector domain"/>
    <property type="match status" value="1"/>
</dbReference>
<dbReference type="Gene3D" id="3.40.50.300">
    <property type="entry name" value="P-loop containing nucleotide triphosphate hydrolases"/>
    <property type="match status" value="1"/>
</dbReference>
<dbReference type="GO" id="GO:0002098">
    <property type="term" value="P:tRNA wobble uridine modification"/>
    <property type="evidence" value="ECO:0007669"/>
    <property type="project" value="TreeGrafter"/>
</dbReference>
<dbReference type="InterPro" id="IPR031168">
    <property type="entry name" value="G_TrmE"/>
</dbReference>
<dbReference type="HAMAP" id="MF_00379">
    <property type="entry name" value="GTPase_MnmE"/>
    <property type="match status" value="1"/>
</dbReference>
<feature type="binding site" evidence="10">
    <location>
        <position position="450"/>
    </location>
    <ligand>
        <name>(6S)-5-formyl-5,6,7,8-tetrahydrofolate</name>
        <dbReference type="ChEBI" id="CHEBI:57457"/>
    </ligand>
</feature>
<dbReference type="InterPro" id="IPR027368">
    <property type="entry name" value="MnmE_dom2"/>
</dbReference>
<dbReference type="InterPro" id="IPR004520">
    <property type="entry name" value="GTPase_MnmE"/>
</dbReference>
<comment type="function">
    <text evidence="10">Exhibits a very high intrinsic GTPase hydrolysis rate. Involved in the addition of a carboxymethylaminomethyl (cmnm) group at the wobble position (U34) of certain tRNAs, forming tRNA-cmnm(5)s(2)U34.</text>
</comment>
<feature type="binding site" evidence="10">
    <location>
        <position position="21"/>
    </location>
    <ligand>
        <name>(6S)-5-formyl-5,6,7,8-tetrahydrofolate</name>
        <dbReference type="ChEBI" id="CHEBI:57457"/>
    </ligand>
</feature>
<evidence type="ECO:0000256" key="2">
    <source>
        <dbReference type="ARBA" id="ARBA00022490"/>
    </source>
</evidence>
<evidence type="ECO:0000256" key="8">
    <source>
        <dbReference type="ARBA" id="ARBA00022958"/>
    </source>
</evidence>
<feature type="binding site" evidence="10">
    <location>
        <position position="228"/>
    </location>
    <ligand>
        <name>K(+)</name>
        <dbReference type="ChEBI" id="CHEBI:29103"/>
    </ligand>
</feature>
<dbReference type="SUPFAM" id="SSF52540">
    <property type="entry name" value="P-loop containing nucleoside triphosphate hydrolases"/>
    <property type="match status" value="1"/>
</dbReference>
<protein>
    <recommendedName>
        <fullName evidence="10">tRNA modification GTPase MnmE</fullName>
        <ecNumber evidence="10">3.6.-.-</ecNumber>
    </recommendedName>
</protein>
<dbReference type="GO" id="GO:0042802">
    <property type="term" value="F:identical protein binding"/>
    <property type="evidence" value="ECO:0007669"/>
    <property type="project" value="UniProtKB-ARBA"/>
</dbReference>
<sequence>MEDTIAAISTSPGIGAISIVRVSGKDSFEIVSKIFKGKKSPKKIKKRAILYGWIIDDEKNIIDEVLLFVMRGPHTYTGEDTIEISTHGGYIPAKKVLETVIKAGARLAEKGEFTKRAFLNGRIDLLKAESINDIVRAKTEKSFLIAEKNLRGTLSNKIKNIKEDIINIISYIEASLDFPEEDIPDIDFENISGKLEDLKGKLLSLKESYRISKAVMEGIDVVITGKTNVGKSSLFNAILNEEKAIVTPIPGTTRDIIEGWIDLEGYPVRILDTAGIRKTEDYVEVIGVSKTLKKLEESDFVIIVIDGSSDLNEEDRELIERFKENSIIVINKVDLGIKEEIKDLIKDGIPVSALKFQGIEKLLEKLKYKIEERFPVYFGEGYITKERELYSINNSIKFLNNGIKGIKDKLNPELIVYELKCASDSLKEIIGEITSEEILNRIFSDFCIGK</sequence>
<dbReference type="InterPro" id="IPR025867">
    <property type="entry name" value="MnmE_helical"/>
</dbReference>
<dbReference type="FunFam" id="3.30.1360.120:FF:000003">
    <property type="entry name" value="tRNA modification GTPase MnmE"/>
    <property type="match status" value="1"/>
</dbReference>
<dbReference type="Pfam" id="PF12631">
    <property type="entry name" value="MnmE_helical"/>
    <property type="match status" value="1"/>
</dbReference>
<accession>A0A7C4U7B8</accession>
<evidence type="ECO:0000256" key="5">
    <source>
        <dbReference type="ARBA" id="ARBA00022741"/>
    </source>
</evidence>
<dbReference type="Pfam" id="PF10396">
    <property type="entry name" value="TrmE_N"/>
    <property type="match status" value="1"/>
</dbReference>
<feature type="binding site" evidence="10">
    <location>
        <position position="253"/>
    </location>
    <ligand>
        <name>Mg(2+)</name>
        <dbReference type="ChEBI" id="CHEBI:18420"/>
    </ligand>
</feature>